<dbReference type="SUPFAM" id="SSF54695">
    <property type="entry name" value="POZ domain"/>
    <property type="match status" value="1"/>
</dbReference>
<keyword evidence="4" id="KW-0175">Coiled coil</keyword>
<dbReference type="SMART" id="SM00225">
    <property type="entry name" value="BTB"/>
    <property type="match status" value="1"/>
</dbReference>
<dbReference type="InterPro" id="IPR004827">
    <property type="entry name" value="bZIP"/>
</dbReference>
<keyword evidence="2" id="KW-0238">DNA-binding</keyword>
<dbReference type="GeneID" id="115814309"/>
<dbReference type="RefSeq" id="XP_030632959.1">
    <property type="nucleotide sequence ID" value="XM_030777099.1"/>
</dbReference>
<feature type="compositionally biased region" description="Basic and acidic residues" evidence="5">
    <location>
        <begin position="381"/>
        <end position="395"/>
    </location>
</feature>
<dbReference type="Pfam" id="PF03131">
    <property type="entry name" value="bZIP_Maf"/>
    <property type="match status" value="1"/>
</dbReference>
<reference evidence="9" key="1">
    <citation type="submission" date="2025-08" db="UniProtKB">
        <authorList>
            <consortium name="RefSeq"/>
        </authorList>
    </citation>
    <scope>IDENTIFICATION</scope>
</reference>
<keyword evidence="8" id="KW-1185">Reference proteome</keyword>
<feature type="region of interest" description="Disordered" evidence="5">
    <location>
        <begin position="665"/>
        <end position="693"/>
    </location>
</feature>
<feature type="coiled-coil region" evidence="4">
    <location>
        <begin position="559"/>
        <end position="593"/>
    </location>
</feature>
<dbReference type="CTD" id="678555"/>
<feature type="compositionally biased region" description="Basic and acidic residues" evidence="5">
    <location>
        <begin position="141"/>
        <end position="154"/>
    </location>
</feature>
<accession>A0A6J2VM17</accession>
<keyword evidence="3" id="KW-0804">Transcription</keyword>
<dbReference type="InterPro" id="IPR050457">
    <property type="entry name" value="ZnFinger_BTB_dom_contain"/>
</dbReference>
<dbReference type="PANTHER" id="PTHR46105">
    <property type="entry name" value="AGAP004733-PA"/>
    <property type="match status" value="1"/>
</dbReference>
<feature type="compositionally biased region" description="Polar residues" evidence="5">
    <location>
        <begin position="183"/>
        <end position="201"/>
    </location>
</feature>
<evidence type="ECO:0000313" key="8">
    <source>
        <dbReference type="Proteomes" id="UP000504632"/>
    </source>
</evidence>
<dbReference type="Pfam" id="PF00651">
    <property type="entry name" value="BTB"/>
    <property type="match status" value="1"/>
</dbReference>
<feature type="region of interest" description="Disordered" evidence="5">
    <location>
        <begin position="374"/>
        <end position="395"/>
    </location>
</feature>
<dbReference type="Proteomes" id="UP000504632">
    <property type="component" value="Chromosome 6"/>
</dbReference>
<dbReference type="AlphaFoldDB" id="A0A6J2VM17"/>
<evidence type="ECO:0000259" key="7">
    <source>
        <dbReference type="PROSITE" id="PS50217"/>
    </source>
</evidence>
<gene>
    <name evidence="9" type="primary">bach1a</name>
</gene>
<feature type="domain" description="BTB" evidence="6">
    <location>
        <begin position="36"/>
        <end position="102"/>
    </location>
</feature>
<dbReference type="GO" id="GO:0000978">
    <property type="term" value="F:RNA polymerase II cis-regulatory region sequence-specific DNA binding"/>
    <property type="evidence" value="ECO:0007669"/>
    <property type="project" value="TreeGrafter"/>
</dbReference>
<keyword evidence="1" id="KW-0805">Transcription regulation</keyword>
<sequence>MSLDSPRTSVFTFQSAVHSMHVLRALDEQRQKDILCDVTVVVKNRSFRAHCSVLASCSDFFQTRFVSHSSQNRVISLPKDVTVEGFEPLLQFAYTAKLHFTKENIFEIHRCAEFLGFHNLDKACFEFLVPKFSDISGTAQEVKRRGHSTEKVCNEKLPSPSSNHNTDKEQPSSAEPQNVHCDGSTTETQSASNAPTLQLSEPRTPVSLETAVQLELPPQCPKSPAFQVGNSQDQFCLQTCGPELLPSSSVPASAVCPFLSVPCTTDNQSENTAATAGCGGGILELGEAFQNEEPRGACALPEKSSVSGDLNMSEIAEEHFDQPVGAVVPANNYGSLCPLNTTEASEVLENIAAAAAGSLEGVQAEDNLAFESSEQTFSELAPKDGSSERSSVEREVAEHLAKGFWPDLTSSLSEPLPLESTDQSTSGNAADFHWLKHLDLGAAPDDCPFLRELNSNDVQSPAGDSLPQVEKSPYMSSVNSGQNSDCDSAEDSESNHESQRVELPFPVEQISSLSRGAFLQLLKQQHLTPEQLEYVQDVRRRSKNRVAAQRCRKRKLDCIHKLECEIKKLRAQKEKLLQERSQMKQSMDETLQSLSGLCQSACSENVPQPEQLQALAKYLSPESATSVLLTPMSSPSLSVPERDLQSDVSLSSCSKKLPVVETLISPQPDGMKFKPTYAHQDRTDSAGTEPSVP</sequence>
<evidence type="ECO:0000256" key="1">
    <source>
        <dbReference type="ARBA" id="ARBA00023015"/>
    </source>
</evidence>
<evidence type="ECO:0000256" key="3">
    <source>
        <dbReference type="ARBA" id="ARBA00023163"/>
    </source>
</evidence>
<dbReference type="PANTHER" id="PTHR46105:SF23">
    <property type="entry name" value="TRANSCRIPTION REGULATOR PROTEIN BACH1"/>
    <property type="match status" value="1"/>
</dbReference>
<evidence type="ECO:0000256" key="2">
    <source>
        <dbReference type="ARBA" id="ARBA00023125"/>
    </source>
</evidence>
<dbReference type="Gene3D" id="3.30.710.10">
    <property type="entry name" value="Potassium Channel Kv1.1, Chain A"/>
    <property type="match status" value="1"/>
</dbReference>
<dbReference type="InterPro" id="IPR004826">
    <property type="entry name" value="bZIP_Maf"/>
</dbReference>
<feature type="domain" description="BZIP" evidence="7">
    <location>
        <begin position="539"/>
        <end position="597"/>
    </location>
</feature>
<feature type="region of interest" description="Disordered" evidence="5">
    <location>
        <begin position="451"/>
        <end position="501"/>
    </location>
</feature>
<dbReference type="InterPro" id="IPR000210">
    <property type="entry name" value="BTB/POZ_dom"/>
</dbReference>
<feature type="compositionally biased region" description="Polar residues" evidence="5">
    <location>
        <begin position="474"/>
        <end position="486"/>
    </location>
</feature>
<dbReference type="InterPro" id="IPR011333">
    <property type="entry name" value="SKP1/BTB/POZ_sf"/>
</dbReference>
<organism evidence="8 9">
    <name type="scientific">Chanos chanos</name>
    <name type="common">Milkfish</name>
    <name type="synonym">Mugil chanos</name>
    <dbReference type="NCBI Taxonomy" id="29144"/>
    <lineage>
        <taxon>Eukaryota</taxon>
        <taxon>Metazoa</taxon>
        <taxon>Chordata</taxon>
        <taxon>Craniata</taxon>
        <taxon>Vertebrata</taxon>
        <taxon>Euteleostomi</taxon>
        <taxon>Actinopterygii</taxon>
        <taxon>Neopterygii</taxon>
        <taxon>Teleostei</taxon>
        <taxon>Ostariophysi</taxon>
        <taxon>Gonorynchiformes</taxon>
        <taxon>Chanidae</taxon>
        <taxon>Chanos</taxon>
    </lineage>
</organism>
<evidence type="ECO:0000259" key="6">
    <source>
        <dbReference type="PROSITE" id="PS50097"/>
    </source>
</evidence>
<dbReference type="CDD" id="cd14719">
    <property type="entry name" value="bZIP_BACH"/>
    <property type="match status" value="1"/>
</dbReference>
<dbReference type="PROSITE" id="PS00036">
    <property type="entry name" value="BZIP_BASIC"/>
    <property type="match status" value="1"/>
</dbReference>
<dbReference type="InParanoid" id="A0A6J2VM17"/>
<evidence type="ECO:0000313" key="9">
    <source>
        <dbReference type="RefSeq" id="XP_030632959.1"/>
    </source>
</evidence>
<dbReference type="PROSITE" id="PS50217">
    <property type="entry name" value="BZIP"/>
    <property type="match status" value="1"/>
</dbReference>
<dbReference type="SMART" id="SM00338">
    <property type="entry name" value="BRLZ"/>
    <property type="match status" value="1"/>
</dbReference>
<dbReference type="OrthoDB" id="6365358at2759"/>
<dbReference type="InterPro" id="IPR043321">
    <property type="entry name" value="bZIP_BACH"/>
</dbReference>
<dbReference type="InterPro" id="IPR008917">
    <property type="entry name" value="TF_DNA-bd_sf"/>
</dbReference>
<feature type="region of interest" description="Disordered" evidence="5">
    <location>
        <begin position="139"/>
        <end position="202"/>
    </location>
</feature>
<protein>
    <submittedName>
        <fullName evidence="9">Transcription regulator protein BACH1a</fullName>
    </submittedName>
</protein>
<proteinExistence type="predicted"/>
<dbReference type="PROSITE" id="PS50097">
    <property type="entry name" value="BTB"/>
    <property type="match status" value="1"/>
</dbReference>
<dbReference type="SUPFAM" id="SSF47454">
    <property type="entry name" value="A DNA-binding domain in eukaryotic transcription factors"/>
    <property type="match status" value="1"/>
</dbReference>
<evidence type="ECO:0000256" key="5">
    <source>
        <dbReference type="SAM" id="MobiDB-lite"/>
    </source>
</evidence>
<dbReference type="Gene3D" id="1.10.880.10">
    <property type="entry name" value="Transcription factor, Skn-1-like, DNA-binding domain"/>
    <property type="match status" value="1"/>
</dbReference>
<evidence type="ECO:0000256" key="4">
    <source>
        <dbReference type="SAM" id="Coils"/>
    </source>
</evidence>
<dbReference type="GO" id="GO:0000981">
    <property type="term" value="F:DNA-binding transcription factor activity, RNA polymerase II-specific"/>
    <property type="evidence" value="ECO:0007669"/>
    <property type="project" value="TreeGrafter"/>
</dbReference>
<name>A0A6J2VM17_CHACN</name>